<dbReference type="Proteomes" id="UP000278542">
    <property type="component" value="Unassembled WGS sequence"/>
</dbReference>
<comment type="catalytic activity">
    <reaction evidence="5 6">
        <text>holo-[ACP] + malonyl-CoA = malonyl-[ACP] + CoA</text>
        <dbReference type="Rhea" id="RHEA:41792"/>
        <dbReference type="Rhea" id="RHEA-COMP:9623"/>
        <dbReference type="Rhea" id="RHEA-COMP:9685"/>
        <dbReference type="ChEBI" id="CHEBI:57287"/>
        <dbReference type="ChEBI" id="CHEBI:57384"/>
        <dbReference type="ChEBI" id="CHEBI:64479"/>
        <dbReference type="ChEBI" id="CHEBI:78449"/>
        <dbReference type="EC" id="2.3.1.39"/>
    </reaction>
</comment>
<dbReference type="InterPro" id="IPR016036">
    <property type="entry name" value="Malonyl_transacylase_ACP-bd"/>
</dbReference>
<dbReference type="InterPro" id="IPR001227">
    <property type="entry name" value="Ac_transferase_dom_sf"/>
</dbReference>
<dbReference type="Gene3D" id="3.40.366.10">
    <property type="entry name" value="Malonyl-Coenzyme A Acyl Carrier Protein, domain 2"/>
    <property type="match status" value="1"/>
</dbReference>
<dbReference type="NCBIfam" id="TIGR03131">
    <property type="entry name" value="malonate_mdcH"/>
    <property type="match status" value="1"/>
</dbReference>
<evidence type="ECO:0000313" key="9">
    <source>
        <dbReference type="EMBL" id="RKS84459.1"/>
    </source>
</evidence>
<dbReference type="GO" id="GO:0004314">
    <property type="term" value="F:[acyl-carrier-protein] S-malonyltransferase activity"/>
    <property type="evidence" value="ECO:0007669"/>
    <property type="project" value="UniProtKB-EC"/>
</dbReference>
<evidence type="ECO:0000259" key="8">
    <source>
        <dbReference type="SMART" id="SM00827"/>
    </source>
</evidence>
<proteinExistence type="inferred from homology"/>
<dbReference type="PIRSF" id="PIRSF000446">
    <property type="entry name" value="Mct"/>
    <property type="match status" value="1"/>
</dbReference>
<keyword evidence="10" id="KW-1185">Reference proteome</keyword>
<keyword evidence="4 6" id="KW-0012">Acyltransferase</keyword>
<reference evidence="9 10" key="1">
    <citation type="submission" date="2018-10" db="EMBL/GenBank/DDBJ databases">
        <title>Genomic Encyclopedia of Type Strains, Phase IV (KMG-IV): sequencing the most valuable type-strain genomes for metagenomic binning, comparative biology and taxonomic classification.</title>
        <authorList>
            <person name="Goeker M."/>
        </authorList>
    </citation>
    <scope>NUCLEOTIDE SEQUENCE [LARGE SCALE GENOMIC DNA]</scope>
    <source>
        <strain evidence="9 10">DSM 22228</strain>
    </source>
</reference>
<feature type="domain" description="Malonyl-CoA:ACP transacylase (MAT)" evidence="8">
    <location>
        <begin position="6"/>
        <end position="297"/>
    </location>
</feature>
<dbReference type="SUPFAM" id="SSF52151">
    <property type="entry name" value="FabD/lysophospholipase-like"/>
    <property type="match status" value="1"/>
</dbReference>
<protein>
    <recommendedName>
        <fullName evidence="2 6">Malonyl CoA-acyl carrier protein transacylase</fullName>
        <ecNumber evidence="1 6">2.3.1.39</ecNumber>
    </recommendedName>
</protein>
<gene>
    <name evidence="9" type="ORF">DES39_2135</name>
</gene>
<feature type="active site" evidence="7">
    <location>
        <position position="195"/>
    </location>
</feature>
<evidence type="ECO:0000256" key="5">
    <source>
        <dbReference type="ARBA" id="ARBA00048462"/>
    </source>
</evidence>
<accession>A0A495RAM8</accession>
<dbReference type="EC" id="2.3.1.39" evidence="1 6"/>
<dbReference type="GO" id="GO:0005829">
    <property type="term" value="C:cytosol"/>
    <property type="evidence" value="ECO:0007669"/>
    <property type="project" value="TreeGrafter"/>
</dbReference>
<evidence type="ECO:0000256" key="7">
    <source>
        <dbReference type="PIRSR" id="PIRSR000446-1"/>
    </source>
</evidence>
<dbReference type="InterPro" id="IPR014043">
    <property type="entry name" value="Acyl_transferase_dom"/>
</dbReference>
<keyword evidence="3 6" id="KW-0808">Transferase</keyword>
<dbReference type="SMART" id="SM00827">
    <property type="entry name" value="PKS_AT"/>
    <property type="match status" value="1"/>
</dbReference>
<comment type="similarity">
    <text evidence="6">Belongs to the fabD family.</text>
</comment>
<comment type="caution">
    <text evidence="9">The sequence shown here is derived from an EMBL/GenBank/DDBJ whole genome shotgun (WGS) entry which is preliminary data.</text>
</comment>
<evidence type="ECO:0000256" key="3">
    <source>
        <dbReference type="ARBA" id="ARBA00022679"/>
    </source>
</evidence>
<dbReference type="EMBL" id="RBWY01000006">
    <property type="protein sequence ID" value="RKS84459.1"/>
    <property type="molecule type" value="Genomic_DNA"/>
</dbReference>
<evidence type="ECO:0000256" key="6">
    <source>
        <dbReference type="PIRNR" id="PIRNR000446"/>
    </source>
</evidence>
<evidence type="ECO:0000256" key="1">
    <source>
        <dbReference type="ARBA" id="ARBA00013258"/>
    </source>
</evidence>
<dbReference type="RefSeq" id="WP_121145948.1">
    <property type="nucleotide sequence ID" value="NZ_RBWY01000006.1"/>
</dbReference>
<dbReference type="Pfam" id="PF00698">
    <property type="entry name" value="Acyl_transf_1"/>
    <property type="match status" value="1"/>
</dbReference>
<evidence type="ECO:0000256" key="4">
    <source>
        <dbReference type="ARBA" id="ARBA00023315"/>
    </source>
</evidence>
<dbReference type="AlphaFoldDB" id="A0A495RAM8"/>
<dbReference type="InterPro" id="IPR024925">
    <property type="entry name" value="Malonyl_CoA-ACP_transAc"/>
</dbReference>
<evidence type="ECO:0000256" key="2">
    <source>
        <dbReference type="ARBA" id="ARBA00018953"/>
    </source>
</evidence>
<dbReference type="OrthoDB" id="9808564at2"/>
<dbReference type="InterPro" id="IPR050858">
    <property type="entry name" value="Mal-CoA-ACP_Trans/PKS_FabD"/>
</dbReference>
<name>A0A495RAM8_9GAMM</name>
<dbReference type="InterPro" id="IPR016035">
    <property type="entry name" value="Acyl_Trfase/lysoPLipase"/>
</dbReference>
<evidence type="ECO:0000313" key="10">
    <source>
        <dbReference type="Proteomes" id="UP000278542"/>
    </source>
</evidence>
<organism evidence="9 10">
    <name type="scientific">Orbus hercynius</name>
    <dbReference type="NCBI Taxonomy" id="593135"/>
    <lineage>
        <taxon>Bacteria</taxon>
        <taxon>Pseudomonadati</taxon>
        <taxon>Pseudomonadota</taxon>
        <taxon>Gammaproteobacteria</taxon>
        <taxon>Orbales</taxon>
        <taxon>Orbaceae</taxon>
        <taxon>Orbus</taxon>
    </lineage>
</organism>
<sequence>MKILLTFPGQGTQTVGMLHHLPASALTTQLLSQASMVLNEDVLQLDSQQALQKTRAVQLCDLITGVVYARLLQAQGVSANMVSGLSIGAFPAAVIAGAITFDDAVKLVSLRGTLMEEAYPAGYGMTAIQGLFQEQVEDILQAVHSSHQPVYLANLNDERQFVISGCDVAMQKVATIAKDRGAASITHLAVSVPSHCPLLNQPAHLLYQAIKALSFRRPTIDYLSSSTARMITEPEDLAYDLAFNMCRAVHWFDSMVAARERGVRLAIEMPPGAVLTGLTKKAMIGNGEAVSIQQRSIKAVTELVKMLERTEG</sequence>
<dbReference type="SUPFAM" id="SSF55048">
    <property type="entry name" value="Probable ACP-binding domain of malonyl-CoA ACP transacylase"/>
    <property type="match status" value="1"/>
</dbReference>
<feature type="active site" evidence="7">
    <location>
        <position position="86"/>
    </location>
</feature>
<dbReference type="PANTHER" id="PTHR42681">
    <property type="entry name" value="MALONYL-COA-ACYL CARRIER PROTEIN TRANSACYLASE, MITOCHONDRIAL"/>
    <property type="match status" value="1"/>
</dbReference>
<dbReference type="GO" id="GO:0006633">
    <property type="term" value="P:fatty acid biosynthetic process"/>
    <property type="evidence" value="ECO:0007669"/>
    <property type="project" value="TreeGrafter"/>
</dbReference>
<dbReference type="PANTHER" id="PTHR42681:SF1">
    <property type="entry name" value="MALONYL-COA-ACYL CARRIER PROTEIN TRANSACYLASE, MITOCHONDRIAL"/>
    <property type="match status" value="1"/>
</dbReference>
<dbReference type="InterPro" id="IPR017554">
    <property type="entry name" value="Malonate_deCOase_MdcHsu"/>
</dbReference>
<dbReference type="Gene3D" id="3.30.70.250">
    <property type="entry name" value="Malonyl-CoA ACP transacylase, ACP-binding"/>
    <property type="match status" value="1"/>
</dbReference>